<gene>
    <name evidence="2" type="ORF">J1605_001913</name>
</gene>
<name>A0AB34HY98_ESCRO</name>
<dbReference type="Proteomes" id="UP001159641">
    <property type="component" value="Unassembled WGS sequence"/>
</dbReference>
<evidence type="ECO:0000313" key="2">
    <source>
        <dbReference type="EMBL" id="KAJ8797103.1"/>
    </source>
</evidence>
<keyword evidence="3" id="KW-1185">Reference proteome</keyword>
<protein>
    <recommendedName>
        <fullName evidence="4">60S ribosomal protein L4</fullName>
    </recommendedName>
</protein>
<feature type="compositionally biased region" description="Basic and acidic residues" evidence="1">
    <location>
        <begin position="69"/>
        <end position="84"/>
    </location>
</feature>
<feature type="compositionally biased region" description="Basic residues" evidence="1">
    <location>
        <begin position="44"/>
        <end position="54"/>
    </location>
</feature>
<dbReference type="EMBL" id="JAIQCJ010000270">
    <property type="protein sequence ID" value="KAJ8797103.1"/>
    <property type="molecule type" value="Genomic_DNA"/>
</dbReference>
<evidence type="ECO:0000313" key="3">
    <source>
        <dbReference type="Proteomes" id="UP001159641"/>
    </source>
</evidence>
<proteinExistence type="predicted"/>
<evidence type="ECO:0008006" key="4">
    <source>
        <dbReference type="Google" id="ProtNLM"/>
    </source>
</evidence>
<sequence>MRRNTILRQAKYHKIRMDRAAAALEAKSDEKRVPGKTPAGKKAVGIKKQKKPLVGKKAAVTKKPAAAKKPTEKKPTTEEKKAAV</sequence>
<comment type="caution">
    <text evidence="2">The sequence shown here is derived from an EMBL/GenBank/DDBJ whole genome shotgun (WGS) entry which is preliminary data.</text>
</comment>
<reference evidence="2 3" key="1">
    <citation type="submission" date="2022-11" db="EMBL/GenBank/DDBJ databases">
        <title>Whole genome sequence of Eschrichtius robustus ER-17-0199.</title>
        <authorList>
            <person name="Bruniche-Olsen A."/>
            <person name="Black A.N."/>
            <person name="Fields C.J."/>
            <person name="Walden K."/>
            <person name="Dewoody J.A."/>
        </authorList>
    </citation>
    <scope>NUCLEOTIDE SEQUENCE [LARGE SCALE GENOMIC DNA]</scope>
    <source>
        <strain evidence="2">ER-17-0199</strain>
        <tissue evidence="2">Blubber</tissue>
    </source>
</reference>
<feature type="compositionally biased region" description="Low complexity" evidence="1">
    <location>
        <begin position="56"/>
        <end position="68"/>
    </location>
</feature>
<dbReference type="AlphaFoldDB" id="A0AB34HY98"/>
<organism evidence="2 3">
    <name type="scientific">Eschrichtius robustus</name>
    <name type="common">California gray whale</name>
    <name type="synonym">Eschrichtius gibbosus</name>
    <dbReference type="NCBI Taxonomy" id="9764"/>
    <lineage>
        <taxon>Eukaryota</taxon>
        <taxon>Metazoa</taxon>
        <taxon>Chordata</taxon>
        <taxon>Craniata</taxon>
        <taxon>Vertebrata</taxon>
        <taxon>Euteleostomi</taxon>
        <taxon>Mammalia</taxon>
        <taxon>Eutheria</taxon>
        <taxon>Laurasiatheria</taxon>
        <taxon>Artiodactyla</taxon>
        <taxon>Whippomorpha</taxon>
        <taxon>Cetacea</taxon>
        <taxon>Mysticeti</taxon>
        <taxon>Eschrichtiidae</taxon>
        <taxon>Eschrichtius</taxon>
    </lineage>
</organism>
<feature type="region of interest" description="Disordered" evidence="1">
    <location>
        <begin position="26"/>
        <end position="84"/>
    </location>
</feature>
<accession>A0AB34HY98</accession>
<evidence type="ECO:0000256" key="1">
    <source>
        <dbReference type="SAM" id="MobiDB-lite"/>
    </source>
</evidence>